<feature type="transmembrane region" description="Helical" evidence="9">
    <location>
        <begin position="140"/>
        <end position="159"/>
    </location>
</feature>
<keyword evidence="7" id="KW-0325">Glycoprotein</keyword>
<evidence type="ECO:0000256" key="4">
    <source>
        <dbReference type="ARBA" id="ARBA00023040"/>
    </source>
</evidence>
<evidence type="ECO:0000256" key="5">
    <source>
        <dbReference type="ARBA" id="ARBA00023136"/>
    </source>
</evidence>
<dbReference type="GO" id="GO:0035025">
    <property type="term" value="P:positive regulation of Rho protein signal transduction"/>
    <property type="evidence" value="ECO:0007669"/>
    <property type="project" value="TreeGrafter"/>
</dbReference>
<feature type="transmembrane region" description="Helical" evidence="9">
    <location>
        <begin position="64"/>
        <end position="82"/>
    </location>
</feature>
<dbReference type="InterPro" id="IPR017452">
    <property type="entry name" value="GPCR_Rhodpsn_7TM"/>
</dbReference>
<gene>
    <name evidence="12" type="primary">LOC106528953</name>
</gene>
<dbReference type="GO" id="GO:0004930">
    <property type="term" value="F:G protein-coupled receptor activity"/>
    <property type="evidence" value="ECO:0007669"/>
    <property type="project" value="UniProtKB-KW"/>
</dbReference>
<keyword evidence="4" id="KW-0297">G-protein coupled receptor</keyword>
<name>A0A2I4CI89_AUSLI</name>
<evidence type="ECO:0000256" key="3">
    <source>
        <dbReference type="ARBA" id="ARBA00022989"/>
    </source>
</evidence>
<dbReference type="Gene3D" id="1.20.1070.10">
    <property type="entry name" value="Rhodopsin 7-helix transmembrane proteins"/>
    <property type="match status" value="1"/>
</dbReference>
<evidence type="ECO:0000256" key="1">
    <source>
        <dbReference type="ARBA" id="ARBA00004141"/>
    </source>
</evidence>
<dbReference type="GeneID" id="106528953"/>
<dbReference type="PANTHER" id="PTHR24232:SF96">
    <property type="entry name" value="PSYCHOSINE RECEPTOR-LIKE"/>
    <property type="match status" value="1"/>
</dbReference>
<reference evidence="12" key="1">
    <citation type="submission" date="2025-08" db="UniProtKB">
        <authorList>
            <consortium name="RefSeq"/>
        </authorList>
    </citation>
    <scope>IDENTIFICATION</scope>
    <source>
        <strain evidence="12">Quisiro</strain>
        <tissue evidence="12">Liver</tissue>
    </source>
</reference>
<evidence type="ECO:0000256" key="7">
    <source>
        <dbReference type="ARBA" id="ARBA00023180"/>
    </source>
</evidence>
<feature type="transmembrane region" description="Helical" evidence="9">
    <location>
        <begin position="204"/>
        <end position="227"/>
    </location>
</feature>
<dbReference type="AlphaFoldDB" id="A0A2I4CI89"/>
<feature type="transmembrane region" description="Helical" evidence="9">
    <location>
        <begin position="165"/>
        <end position="183"/>
    </location>
</feature>
<evidence type="ECO:0000256" key="9">
    <source>
        <dbReference type="SAM" id="Phobius"/>
    </source>
</evidence>
<keyword evidence="8" id="KW-0807">Transducer</keyword>
<evidence type="ECO:0000256" key="2">
    <source>
        <dbReference type="ARBA" id="ARBA00022692"/>
    </source>
</evidence>
<sequence length="300" mass="33272">MADNAVVSILGFINITGSSTGSNTTSPSAQMAHVISWLTFCIGLPAIGLAMYTLKNLSKGDGKIPMHVMFLLVSDVISFFGRPSVDQNTENYTVFSSSGTDIIFYFGIVSNITLMLFIAQERHLLVAYPQCLACFTSVRQSPAVTLLAWAAPFGLVTLAVLRYELWFSAALLAPFPFLLFFAVDAWRALHCSQSNPPSPERRRTVWGIGAIWANYTFLYAPFILSLLLEALSFKEEVRYLGLVSHMLLYLSPLVDPFLYLFMTKGPKEVLRALPCCQKLRKKGSMRPTVNTVAETVETKL</sequence>
<evidence type="ECO:0000259" key="10">
    <source>
        <dbReference type="PROSITE" id="PS50262"/>
    </source>
</evidence>
<keyword evidence="11" id="KW-1185">Reference proteome</keyword>
<comment type="subcellular location">
    <subcellularLocation>
        <location evidence="1">Membrane</location>
        <topology evidence="1">Multi-pass membrane protein</topology>
    </subcellularLocation>
</comment>
<dbReference type="PROSITE" id="PS50262">
    <property type="entry name" value="G_PROTEIN_RECEP_F1_2"/>
    <property type="match status" value="1"/>
</dbReference>
<feature type="domain" description="G-protein coupled receptors family 1 profile" evidence="10">
    <location>
        <begin position="103"/>
        <end position="259"/>
    </location>
</feature>
<dbReference type="PANTHER" id="PTHR24232">
    <property type="entry name" value="G-PROTEIN COUPLED RECEPTOR"/>
    <property type="match status" value="1"/>
</dbReference>
<dbReference type="SUPFAM" id="SSF81321">
    <property type="entry name" value="Family A G protein-coupled receptor-like"/>
    <property type="match status" value="1"/>
</dbReference>
<dbReference type="Proteomes" id="UP000192220">
    <property type="component" value="Unplaced"/>
</dbReference>
<dbReference type="RefSeq" id="XP_013879699.1">
    <property type="nucleotide sequence ID" value="XM_014024245.1"/>
</dbReference>
<dbReference type="OrthoDB" id="8834936at2759"/>
<feature type="transmembrane region" description="Helical" evidence="9">
    <location>
        <begin position="102"/>
        <end position="119"/>
    </location>
</feature>
<dbReference type="InParanoid" id="A0A2I4CI89"/>
<feature type="transmembrane region" description="Helical" evidence="9">
    <location>
        <begin position="31"/>
        <end position="52"/>
    </location>
</feature>
<dbReference type="GO" id="GO:0007200">
    <property type="term" value="P:phospholipase C-activating G protein-coupled receptor signaling pathway"/>
    <property type="evidence" value="ECO:0007669"/>
    <property type="project" value="TreeGrafter"/>
</dbReference>
<feature type="transmembrane region" description="Helical" evidence="9">
    <location>
        <begin position="239"/>
        <end position="261"/>
    </location>
</feature>
<evidence type="ECO:0000313" key="11">
    <source>
        <dbReference type="Proteomes" id="UP000192220"/>
    </source>
</evidence>
<protein>
    <submittedName>
        <fullName evidence="12">Uncharacterized protein LOC106528953</fullName>
    </submittedName>
</protein>
<evidence type="ECO:0000256" key="6">
    <source>
        <dbReference type="ARBA" id="ARBA00023170"/>
    </source>
</evidence>
<evidence type="ECO:0000256" key="8">
    <source>
        <dbReference type="ARBA" id="ARBA00023224"/>
    </source>
</evidence>
<accession>A0A2I4CI89</accession>
<evidence type="ECO:0000313" key="12">
    <source>
        <dbReference type="RefSeq" id="XP_013879699.1"/>
    </source>
</evidence>
<keyword evidence="6" id="KW-0675">Receptor</keyword>
<proteinExistence type="predicted"/>
<keyword evidence="3 9" id="KW-1133">Transmembrane helix</keyword>
<keyword evidence="2 9" id="KW-0812">Transmembrane</keyword>
<keyword evidence="5 9" id="KW-0472">Membrane</keyword>
<organism evidence="11 12">
    <name type="scientific">Austrofundulus limnaeus</name>
    <name type="common">Annual killifish</name>
    <dbReference type="NCBI Taxonomy" id="52670"/>
    <lineage>
        <taxon>Eukaryota</taxon>
        <taxon>Metazoa</taxon>
        <taxon>Chordata</taxon>
        <taxon>Craniata</taxon>
        <taxon>Vertebrata</taxon>
        <taxon>Euteleostomi</taxon>
        <taxon>Actinopterygii</taxon>
        <taxon>Neopterygii</taxon>
        <taxon>Teleostei</taxon>
        <taxon>Neoteleostei</taxon>
        <taxon>Acanthomorphata</taxon>
        <taxon>Ovalentaria</taxon>
        <taxon>Atherinomorphae</taxon>
        <taxon>Cyprinodontiformes</taxon>
        <taxon>Rivulidae</taxon>
        <taxon>Austrofundulus</taxon>
    </lineage>
</organism>
<dbReference type="GO" id="GO:0005886">
    <property type="term" value="C:plasma membrane"/>
    <property type="evidence" value="ECO:0007669"/>
    <property type="project" value="TreeGrafter"/>
</dbReference>
<dbReference type="KEGG" id="alim:106528953"/>